<dbReference type="Proteomes" id="UP000271700">
    <property type="component" value="Unassembled WGS sequence"/>
</dbReference>
<evidence type="ECO:0000313" key="2">
    <source>
        <dbReference type="Proteomes" id="UP000271700"/>
    </source>
</evidence>
<keyword evidence="2" id="KW-1185">Reference proteome</keyword>
<name>A0A497YSG1_9RHOB</name>
<accession>A0A497YSG1</accession>
<protein>
    <submittedName>
        <fullName evidence="1">Cation diffusion facilitator CzcD-associated flavoprotein CzcO</fullName>
    </submittedName>
</protein>
<dbReference type="EMBL" id="RCCT01000008">
    <property type="protein sequence ID" value="RLJ98889.1"/>
    <property type="molecule type" value="Genomic_DNA"/>
</dbReference>
<dbReference type="STRING" id="981384.GCA_000192475_03904"/>
<dbReference type="PRINTS" id="PR00411">
    <property type="entry name" value="PNDRDTASEI"/>
</dbReference>
<dbReference type="Gene3D" id="3.50.50.60">
    <property type="entry name" value="FAD/NAD(P)-binding domain"/>
    <property type="match status" value="2"/>
</dbReference>
<dbReference type="Pfam" id="PF13738">
    <property type="entry name" value="Pyr_redox_3"/>
    <property type="match status" value="1"/>
</dbReference>
<dbReference type="RefSeq" id="WP_010437895.1">
    <property type="nucleotide sequence ID" value="NZ_AEYW01000003.1"/>
</dbReference>
<dbReference type="SUPFAM" id="SSF51905">
    <property type="entry name" value="FAD/NAD(P)-binding domain"/>
    <property type="match status" value="2"/>
</dbReference>
<evidence type="ECO:0000313" key="1">
    <source>
        <dbReference type="EMBL" id="RLJ98889.1"/>
    </source>
</evidence>
<dbReference type="PANTHER" id="PTHR42877">
    <property type="entry name" value="L-ORNITHINE N(5)-MONOOXYGENASE-RELATED"/>
    <property type="match status" value="1"/>
</dbReference>
<dbReference type="InterPro" id="IPR051209">
    <property type="entry name" value="FAD-bind_Monooxygenase_sf"/>
</dbReference>
<sequence length="490" mass="54374">MTKQTDMLIIGAGFSGLIMAIEARKRGIADIVILEKAADIGGTWRENTYPGVACDIPSHLYSMATHLNPDWSRAYAGGAEIQSYLQKIAQDEGLYELCQFHRKLKSARWDGARWQVVTADGNHWSARFLVSAIGALHVPRIPQIPGADSFPGPSFHSAEWDHDVSLAGKRVAVIGTGASAVQFVPEIAKTAAQVTIFQRSAPYVLPRPDGPIAPWVRRLYRYFPVLPRIRRQLIYMLFEFRHRVFRGEPRAVDFAMKMWRQALDSAITDPDLKAALTPDYTIGCKRILSSNDWYPALARNNVDVVPHAVSRIDGGHIIAGDGREFIADVLVWGTGFHVTDVVDNLNITGTNDRTLKQAWSGGMQANLGTAIAGFPNFFMLLGPHTGLGHNSVVLMIEAQVAHIGRVLTEMQEGGLRTITPKTDKQAAFTKEMQDRHLESVWQSGGCTSWYQDAEGRNTTLWPGTVSEFRKRMARSGLEQYHSVRETIGDP</sequence>
<gene>
    <name evidence="1" type="ORF">CLV75_4010</name>
</gene>
<organism evidence="1 2">
    <name type="scientific">Ruegeria conchae</name>
    <dbReference type="NCBI Taxonomy" id="981384"/>
    <lineage>
        <taxon>Bacteria</taxon>
        <taxon>Pseudomonadati</taxon>
        <taxon>Pseudomonadota</taxon>
        <taxon>Alphaproteobacteria</taxon>
        <taxon>Rhodobacterales</taxon>
        <taxon>Roseobacteraceae</taxon>
        <taxon>Ruegeria</taxon>
    </lineage>
</organism>
<dbReference type="InterPro" id="IPR036188">
    <property type="entry name" value="FAD/NAD-bd_sf"/>
</dbReference>
<dbReference type="OrthoDB" id="312624at2"/>
<reference evidence="1 2" key="1">
    <citation type="submission" date="2018-10" db="EMBL/GenBank/DDBJ databases">
        <title>Genomic Encyclopedia of Archaeal and Bacterial Type Strains, Phase II (KMG-II): from individual species to whole genera.</title>
        <authorList>
            <person name="Goeker M."/>
        </authorList>
    </citation>
    <scope>NUCLEOTIDE SEQUENCE [LARGE SCALE GENOMIC DNA]</scope>
    <source>
        <strain evidence="1 2">DSM 29317</strain>
    </source>
</reference>
<comment type="caution">
    <text evidence="1">The sequence shown here is derived from an EMBL/GenBank/DDBJ whole genome shotgun (WGS) entry which is preliminary data.</text>
</comment>
<dbReference type="PANTHER" id="PTHR42877:SF4">
    <property type="entry name" value="FAD_NAD(P)-BINDING DOMAIN-CONTAINING PROTEIN-RELATED"/>
    <property type="match status" value="1"/>
</dbReference>
<dbReference type="AlphaFoldDB" id="A0A497YSG1"/>
<proteinExistence type="predicted"/>